<name>A0A5C3QJV5_9AGAR</name>
<dbReference type="InterPro" id="IPR025340">
    <property type="entry name" value="DUF4246"/>
</dbReference>
<reference evidence="2 3" key="1">
    <citation type="journal article" date="2019" name="Nat. Ecol. Evol.">
        <title>Megaphylogeny resolves global patterns of mushroom evolution.</title>
        <authorList>
            <person name="Varga T."/>
            <person name="Krizsan K."/>
            <person name="Foldi C."/>
            <person name="Dima B."/>
            <person name="Sanchez-Garcia M."/>
            <person name="Sanchez-Ramirez S."/>
            <person name="Szollosi G.J."/>
            <person name="Szarkandi J.G."/>
            <person name="Papp V."/>
            <person name="Albert L."/>
            <person name="Andreopoulos W."/>
            <person name="Angelini C."/>
            <person name="Antonin V."/>
            <person name="Barry K.W."/>
            <person name="Bougher N.L."/>
            <person name="Buchanan P."/>
            <person name="Buyck B."/>
            <person name="Bense V."/>
            <person name="Catcheside P."/>
            <person name="Chovatia M."/>
            <person name="Cooper J."/>
            <person name="Damon W."/>
            <person name="Desjardin D."/>
            <person name="Finy P."/>
            <person name="Geml J."/>
            <person name="Haridas S."/>
            <person name="Hughes K."/>
            <person name="Justo A."/>
            <person name="Karasinski D."/>
            <person name="Kautmanova I."/>
            <person name="Kiss B."/>
            <person name="Kocsube S."/>
            <person name="Kotiranta H."/>
            <person name="LaButti K.M."/>
            <person name="Lechner B.E."/>
            <person name="Liimatainen K."/>
            <person name="Lipzen A."/>
            <person name="Lukacs Z."/>
            <person name="Mihaltcheva S."/>
            <person name="Morgado L.N."/>
            <person name="Niskanen T."/>
            <person name="Noordeloos M.E."/>
            <person name="Ohm R.A."/>
            <person name="Ortiz-Santana B."/>
            <person name="Ovrebo C."/>
            <person name="Racz N."/>
            <person name="Riley R."/>
            <person name="Savchenko A."/>
            <person name="Shiryaev A."/>
            <person name="Soop K."/>
            <person name="Spirin V."/>
            <person name="Szebenyi C."/>
            <person name="Tomsovsky M."/>
            <person name="Tulloss R.E."/>
            <person name="Uehling J."/>
            <person name="Grigoriev I.V."/>
            <person name="Vagvolgyi C."/>
            <person name="Papp T."/>
            <person name="Martin F.M."/>
            <person name="Miettinen O."/>
            <person name="Hibbett D.S."/>
            <person name="Nagy L.G."/>
        </authorList>
    </citation>
    <scope>NUCLEOTIDE SEQUENCE [LARGE SCALE GENOMIC DNA]</scope>
    <source>
        <strain evidence="2 3">CBS 309.79</strain>
    </source>
</reference>
<feature type="domain" description="DUF4246" evidence="1">
    <location>
        <begin position="24"/>
        <end position="181"/>
    </location>
</feature>
<keyword evidence="3" id="KW-1185">Reference proteome</keyword>
<dbReference type="STRING" id="1884261.A0A5C3QJV5"/>
<dbReference type="Pfam" id="PF14033">
    <property type="entry name" value="DUF4246"/>
    <property type="match status" value="1"/>
</dbReference>
<organism evidence="2 3">
    <name type="scientific">Pterulicium gracile</name>
    <dbReference type="NCBI Taxonomy" id="1884261"/>
    <lineage>
        <taxon>Eukaryota</taxon>
        <taxon>Fungi</taxon>
        <taxon>Dikarya</taxon>
        <taxon>Basidiomycota</taxon>
        <taxon>Agaricomycotina</taxon>
        <taxon>Agaricomycetes</taxon>
        <taxon>Agaricomycetidae</taxon>
        <taxon>Agaricales</taxon>
        <taxon>Pleurotineae</taxon>
        <taxon>Pterulaceae</taxon>
        <taxon>Pterulicium</taxon>
    </lineage>
</organism>
<gene>
    <name evidence="2" type="ORF">BDV98DRAFT_55455</name>
</gene>
<dbReference type="AlphaFoldDB" id="A0A5C3QJV5"/>
<evidence type="ECO:0000259" key="1">
    <source>
        <dbReference type="Pfam" id="PF14033"/>
    </source>
</evidence>
<accession>A0A5C3QJV5</accession>
<dbReference type="InterPro" id="IPR049192">
    <property type="entry name" value="DUF4246_C"/>
</dbReference>
<dbReference type="OrthoDB" id="415532at2759"/>
<dbReference type="PANTHER" id="PTHR33119">
    <property type="entry name" value="IFI3P"/>
    <property type="match status" value="1"/>
</dbReference>
<evidence type="ECO:0000313" key="3">
    <source>
        <dbReference type="Proteomes" id="UP000305067"/>
    </source>
</evidence>
<dbReference type="EMBL" id="ML178823">
    <property type="protein sequence ID" value="TFL02216.1"/>
    <property type="molecule type" value="Genomic_DNA"/>
</dbReference>
<protein>
    <recommendedName>
        <fullName evidence="1">DUF4246 domain-containing protein</fullName>
    </recommendedName>
</protein>
<sequence>MSLPEALGTYDGALERLFKEVVDLKRSTIQVILKLANIVLTPQKPEYGGGTWHAERMENEHIASTFIHYYDEDNITSSTLCFRSATNPAEAHCQDDTYCMKHRYGFEREQSVVQSHGSVTTCEHRCLASPNIYQHCVSPFRLVDSSRPGHRKIVPLFLVDPSLRIPSATDIPPEQMHMYEDALLRGDDNGLFGKKLPAELRDVVAEKLQTAAGKMSRDEAEDVRERFMTERTGAADDSEGTGTLLFAMQFNMW</sequence>
<proteinExistence type="predicted"/>
<evidence type="ECO:0000313" key="2">
    <source>
        <dbReference type="EMBL" id="TFL02216.1"/>
    </source>
</evidence>
<dbReference type="PANTHER" id="PTHR33119:SF1">
    <property type="entry name" value="FE2OG DIOXYGENASE DOMAIN-CONTAINING PROTEIN"/>
    <property type="match status" value="1"/>
</dbReference>
<dbReference type="Proteomes" id="UP000305067">
    <property type="component" value="Unassembled WGS sequence"/>
</dbReference>